<evidence type="ECO:0000313" key="3">
    <source>
        <dbReference type="Proteomes" id="UP001280121"/>
    </source>
</evidence>
<keyword evidence="3" id="KW-1185">Reference proteome</keyword>
<dbReference type="Proteomes" id="UP001280121">
    <property type="component" value="Unassembled WGS sequence"/>
</dbReference>
<evidence type="ECO:0000256" key="1">
    <source>
        <dbReference type="SAM" id="MobiDB-lite"/>
    </source>
</evidence>
<comment type="caution">
    <text evidence="2">The sequence shown here is derived from an EMBL/GenBank/DDBJ whole genome shotgun (WGS) entry which is preliminary data.</text>
</comment>
<evidence type="ECO:0000313" key="2">
    <source>
        <dbReference type="EMBL" id="KAK2641991.1"/>
    </source>
</evidence>
<organism evidence="2 3">
    <name type="scientific">Dipteronia dyeriana</name>
    <dbReference type="NCBI Taxonomy" id="168575"/>
    <lineage>
        <taxon>Eukaryota</taxon>
        <taxon>Viridiplantae</taxon>
        <taxon>Streptophyta</taxon>
        <taxon>Embryophyta</taxon>
        <taxon>Tracheophyta</taxon>
        <taxon>Spermatophyta</taxon>
        <taxon>Magnoliopsida</taxon>
        <taxon>eudicotyledons</taxon>
        <taxon>Gunneridae</taxon>
        <taxon>Pentapetalae</taxon>
        <taxon>rosids</taxon>
        <taxon>malvids</taxon>
        <taxon>Sapindales</taxon>
        <taxon>Sapindaceae</taxon>
        <taxon>Hippocastanoideae</taxon>
        <taxon>Acereae</taxon>
        <taxon>Dipteronia</taxon>
    </lineage>
</organism>
<evidence type="ECO:0008006" key="4">
    <source>
        <dbReference type="Google" id="ProtNLM"/>
    </source>
</evidence>
<gene>
    <name evidence="2" type="ORF">Ddye_023754</name>
</gene>
<feature type="region of interest" description="Disordered" evidence="1">
    <location>
        <begin position="67"/>
        <end position="103"/>
    </location>
</feature>
<protein>
    <recommendedName>
        <fullName evidence="4">Zinc finger PMZ-type domain-containing protein</fullName>
    </recommendedName>
</protein>
<dbReference type="AlphaFoldDB" id="A0AAD9TU65"/>
<accession>A0AAD9TU65</accession>
<name>A0AAD9TU65_9ROSI</name>
<dbReference type="EMBL" id="JANJYI010000007">
    <property type="protein sequence ID" value="KAK2641991.1"/>
    <property type="molecule type" value="Genomic_DNA"/>
</dbReference>
<proteinExistence type="predicted"/>
<reference evidence="2" key="1">
    <citation type="journal article" date="2023" name="Plant J.">
        <title>Genome sequences and population genomics provide insights into the demographic history, inbreeding, and mutation load of two 'living fossil' tree species of Dipteronia.</title>
        <authorList>
            <person name="Feng Y."/>
            <person name="Comes H.P."/>
            <person name="Chen J."/>
            <person name="Zhu S."/>
            <person name="Lu R."/>
            <person name="Zhang X."/>
            <person name="Li P."/>
            <person name="Qiu J."/>
            <person name="Olsen K.M."/>
            <person name="Qiu Y."/>
        </authorList>
    </citation>
    <scope>NUCLEOTIDE SEQUENCE</scope>
    <source>
        <strain evidence="2">KIB01</strain>
    </source>
</reference>
<sequence>MSGIPCTHAMTAISHYCDKSVMKDKISDFVQQSLSKSAYLQTYRGMIQPIPNQKRWPEVPAYLLNEGQTEHLIPPPRTVQPGRPKTQRKRELDEPPKGGRSGTVVCKICLEPGHNKRTWKKKKNNLNTVIFTAFNITSSNNPEST</sequence>